<organism evidence="2">
    <name type="scientific">Streptomyces globisporus</name>
    <dbReference type="NCBI Taxonomy" id="1908"/>
    <lineage>
        <taxon>Bacteria</taxon>
        <taxon>Bacillati</taxon>
        <taxon>Actinomycetota</taxon>
        <taxon>Actinomycetes</taxon>
        <taxon>Kitasatosporales</taxon>
        <taxon>Streptomycetaceae</taxon>
        <taxon>Streptomyces</taxon>
    </lineage>
</organism>
<sequence length="104" mass="10496">MSAQHHPPSLPAGPTRKKTRAKSREKSPAPKADGQGPPRDAGPRPVAGGSQVTVAGGGDESGGAAERRISPPGVKDGIQGGARTRPGPALDHGPAISFREPRGQ</sequence>
<evidence type="ECO:0000313" key="2">
    <source>
        <dbReference type="EMBL" id="MBD2830601.1"/>
    </source>
</evidence>
<dbReference type="AlphaFoldDB" id="A0A927BPY2"/>
<name>A0A927BPY2_STRGL</name>
<protein>
    <submittedName>
        <fullName evidence="2">Uncharacterized protein</fullName>
    </submittedName>
</protein>
<reference evidence="2" key="1">
    <citation type="journal article" date="2020" name="PLoS ONE">
        <title>Isolation and characterization of Streptomyces bacteriophages and Streptomyces strains encoding biosynthetic arsenals: Streptomyces strains and phages for antibiotic discovery.</title>
        <authorList>
            <person name="Montano E.T."/>
            <person name="Nideffer J.F."/>
            <person name="Brumage L."/>
            <person name="Erb M."/>
            <person name="Derman A.I."/>
            <person name="Davis J.P."/>
            <person name="Estrada E."/>
            <person name="Fu S."/>
            <person name="Le D."/>
            <person name="Vuppala A."/>
            <person name="Tran C."/>
            <person name="Luterstein E."/>
            <person name="Lakkaraju S."/>
            <person name="Panchagnula S."/>
            <person name="Ren C."/>
            <person name="Doan J."/>
            <person name="Tran S."/>
            <person name="Soriano J."/>
            <person name="Fujita Y."/>
            <person name="Gutala P."/>
            <person name="Fujii Q."/>
            <person name="Lee M."/>
            <person name="Bui A."/>
            <person name="Villarreal C."/>
            <person name="Shing S.R."/>
            <person name="Kim S."/>
            <person name="Freeman D."/>
            <person name="Racha V."/>
            <person name="Ho A."/>
            <person name="Kumar P."/>
            <person name="Falah K."/>
            <person name="Dawson T."/>
            <person name="Enustun E."/>
            <person name="Prichard A."/>
            <person name="Gomez A."/>
            <person name="Khanna K."/>
            <person name="Trigg S."/>
            <person name="Fernandez L."/>
            <person name="Pogliano K."/>
            <person name="Pogliano J."/>
        </authorList>
    </citation>
    <scope>NUCLEOTIDE SEQUENCE</scope>
    <source>
        <strain evidence="2">QF2</strain>
    </source>
</reference>
<dbReference type="EMBL" id="JACWUS010000032">
    <property type="protein sequence ID" value="MBD2830601.1"/>
    <property type="molecule type" value="Genomic_DNA"/>
</dbReference>
<feature type="region of interest" description="Disordered" evidence="1">
    <location>
        <begin position="1"/>
        <end position="104"/>
    </location>
</feature>
<evidence type="ECO:0000256" key="1">
    <source>
        <dbReference type="SAM" id="MobiDB-lite"/>
    </source>
</evidence>
<gene>
    <name evidence="2" type="ORF">ID875_30165</name>
</gene>
<comment type="caution">
    <text evidence="2">The sequence shown here is derived from an EMBL/GenBank/DDBJ whole genome shotgun (WGS) entry which is preliminary data.</text>
</comment>
<proteinExistence type="predicted"/>
<accession>A0A927BPY2</accession>